<evidence type="ECO:0000256" key="3">
    <source>
        <dbReference type="ARBA" id="ARBA00022519"/>
    </source>
</evidence>
<evidence type="ECO:0000256" key="4">
    <source>
        <dbReference type="ARBA" id="ARBA00022692"/>
    </source>
</evidence>
<evidence type="ECO:0000256" key="7">
    <source>
        <dbReference type="ARBA" id="ARBA00023136"/>
    </source>
</evidence>
<evidence type="ECO:0000256" key="8">
    <source>
        <dbReference type="ARBA" id="ARBA00023303"/>
    </source>
</evidence>
<evidence type="ECO:0000256" key="10">
    <source>
        <dbReference type="ARBA" id="ARBA00035585"/>
    </source>
</evidence>
<comment type="function">
    <text evidence="11">Important for reducing fluoride concentration in the cell, thus reducing its toxicity.</text>
</comment>
<protein>
    <recommendedName>
        <fullName evidence="11">Fluoride-specific ion channel</fullName>
    </recommendedName>
</protein>
<sequence length="82" mass="8858">MSSNTIKILVVFLGGGIGAIFRYGLSGFVYKNISINFPVGTLIVNVIALFLMGLFWGLITHISFPSSFNVFFVIGFIGGFST</sequence>
<organism evidence="12 13">
    <name type="scientific">Flexistipes sinusarabici</name>
    <dbReference type="NCBI Taxonomy" id="2352"/>
    <lineage>
        <taxon>Bacteria</taxon>
        <taxon>Pseudomonadati</taxon>
        <taxon>Deferribacterota</taxon>
        <taxon>Deferribacteres</taxon>
        <taxon>Deferribacterales</taxon>
        <taxon>Flexistipitaceae</taxon>
        <taxon>Flexistipes</taxon>
    </lineage>
</organism>
<dbReference type="EMBL" id="VSIV01000255">
    <property type="protein sequence ID" value="TYB32825.1"/>
    <property type="molecule type" value="Genomic_DNA"/>
</dbReference>
<dbReference type="Proteomes" id="UP000323337">
    <property type="component" value="Unassembled WGS sequence"/>
</dbReference>
<dbReference type="GO" id="GO:0005886">
    <property type="term" value="C:plasma membrane"/>
    <property type="evidence" value="ECO:0007669"/>
    <property type="project" value="UniProtKB-SubCell"/>
</dbReference>
<evidence type="ECO:0000313" key="13">
    <source>
        <dbReference type="Proteomes" id="UP000323337"/>
    </source>
</evidence>
<reference evidence="12 13" key="1">
    <citation type="submission" date="2019-08" db="EMBL/GenBank/DDBJ databases">
        <title>Genomic characterization of a novel candidate phylum (ARYD3) from a high temperature, high salinity tertiary oil reservoir in north central Oklahoma, USA.</title>
        <authorList>
            <person name="Youssef N.H."/>
            <person name="Yadav A."/>
            <person name="Elshahed M.S."/>
        </authorList>
    </citation>
    <scope>NUCLEOTIDE SEQUENCE [LARGE SCALE GENOMIC DNA]</scope>
    <source>
        <strain evidence="12">ARYD1</strain>
    </source>
</reference>
<keyword evidence="2 11" id="KW-1003">Cell membrane</keyword>
<accession>A0A5D0MLL2</accession>
<dbReference type="Pfam" id="PF02537">
    <property type="entry name" value="CRCB"/>
    <property type="match status" value="1"/>
</dbReference>
<dbReference type="AlphaFoldDB" id="A0A5D0MLL2"/>
<evidence type="ECO:0000256" key="1">
    <source>
        <dbReference type="ARBA" id="ARBA00004651"/>
    </source>
</evidence>
<keyword evidence="7 11" id="KW-0472">Membrane</keyword>
<comment type="catalytic activity">
    <reaction evidence="10">
        <text>fluoride(in) = fluoride(out)</text>
        <dbReference type="Rhea" id="RHEA:76159"/>
        <dbReference type="ChEBI" id="CHEBI:17051"/>
    </reaction>
    <physiologicalReaction direction="left-to-right" evidence="10">
        <dbReference type="Rhea" id="RHEA:76160"/>
    </physiologicalReaction>
</comment>
<evidence type="ECO:0000256" key="9">
    <source>
        <dbReference type="ARBA" id="ARBA00035120"/>
    </source>
</evidence>
<keyword evidence="6" id="KW-0406">Ion transport</keyword>
<comment type="subcellular location">
    <subcellularLocation>
        <location evidence="1">Cell membrane</location>
        <topology evidence="1">Multi-pass membrane protein</topology>
    </subcellularLocation>
</comment>
<comment type="similarity">
    <text evidence="9 11">Belongs to the fluoride channel Fluc/FEX (TC 1.A.43) family.</text>
</comment>
<dbReference type="InterPro" id="IPR003691">
    <property type="entry name" value="FluC"/>
</dbReference>
<dbReference type="GO" id="GO:0034220">
    <property type="term" value="P:monoatomic ion transmembrane transport"/>
    <property type="evidence" value="ECO:0007669"/>
    <property type="project" value="UniProtKB-KW"/>
</dbReference>
<evidence type="ECO:0000313" key="12">
    <source>
        <dbReference type="EMBL" id="TYB32825.1"/>
    </source>
</evidence>
<evidence type="ECO:0000256" key="2">
    <source>
        <dbReference type="ARBA" id="ARBA00022475"/>
    </source>
</evidence>
<feature type="non-terminal residue" evidence="12">
    <location>
        <position position="82"/>
    </location>
</feature>
<keyword evidence="8" id="KW-0407">Ion channel</keyword>
<keyword evidence="4 11" id="KW-0812">Transmembrane</keyword>
<keyword evidence="6" id="KW-0813">Transport</keyword>
<name>A0A5D0MLL2_FLESI</name>
<evidence type="ECO:0000256" key="5">
    <source>
        <dbReference type="ARBA" id="ARBA00022989"/>
    </source>
</evidence>
<dbReference type="RefSeq" id="WP_369693771.1">
    <property type="nucleotide sequence ID" value="NZ_VSIV01000255.1"/>
</dbReference>
<feature type="transmembrane region" description="Helical" evidence="11">
    <location>
        <begin position="37"/>
        <end position="56"/>
    </location>
</feature>
<comment type="caution">
    <text evidence="12">The sequence shown here is derived from an EMBL/GenBank/DDBJ whole genome shotgun (WGS) entry which is preliminary data.</text>
</comment>
<gene>
    <name evidence="12" type="ORF">FXF49_09515</name>
</gene>
<keyword evidence="5 11" id="KW-1133">Transmembrane helix</keyword>
<feature type="transmembrane region" description="Helical" evidence="11">
    <location>
        <begin position="6"/>
        <end position="25"/>
    </location>
</feature>
<evidence type="ECO:0000256" key="11">
    <source>
        <dbReference type="RuleBase" id="RU004340"/>
    </source>
</evidence>
<feature type="transmembrane region" description="Helical" evidence="11">
    <location>
        <begin position="62"/>
        <end position="80"/>
    </location>
</feature>
<evidence type="ECO:0000256" key="6">
    <source>
        <dbReference type="ARBA" id="ARBA00023065"/>
    </source>
</evidence>
<keyword evidence="3" id="KW-0997">Cell inner membrane</keyword>
<proteinExistence type="inferred from homology"/>